<comment type="caution">
    <text evidence="2">The sequence shown here is derived from an EMBL/GenBank/DDBJ whole genome shotgun (WGS) entry which is preliminary data.</text>
</comment>
<dbReference type="AlphaFoldDB" id="A0A2S9MXZ5"/>
<feature type="transmembrane region" description="Helical" evidence="1">
    <location>
        <begin position="28"/>
        <end position="46"/>
    </location>
</feature>
<protein>
    <recommendedName>
        <fullName evidence="4">DUF2182 domain-containing protein</fullName>
    </recommendedName>
</protein>
<dbReference type="InterPro" id="IPR018688">
    <property type="entry name" value="PpoB2-like"/>
</dbReference>
<organism evidence="2 3">
    <name type="scientific">Burkholderia multivorans</name>
    <dbReference type="NCBI Taxonomy" id="87883"/>
    <lineage>
        <taxon>Bacteria</taxon>
        <taxon>Pseudomonadati</taxon>
        <taxon>Pseudomonadota</taxon>
        <taxon>Betaproteobacteria</taxon>
        <taxon>Burkholderiales</taxon>
        <taxon>Burkholderiaceae</taxon>
        <taxon>Burkholderia</taxon>
        <taxon>Burkholderia cepacia complex</taxon>
    </lineage>
</organism>
<proteinExistence type="predicted"/>
<dbReference type="Proteomes" id="UP000238982">
    <property type="component" value="Unassembled WGS sequence"/>
</dbReference>
<keyword evidence="1" id="KW-1133">Transmembrane helix</keyword>
<evidence type="ECO:0000313" key="2">
    <source>
        <dbReference type="EMBL" id="PRF64523.1"/>
    </source>
</evidence>
<sequence>MRSAERPAPPIDDEPAMNARATGRERQAFGAVLAAVSAAAVAVLLNRHTSMDAMGGGIAAGGWLAPAAWARPCGWRADHALAAFAGMWGAMIVAMMLPVLAPALWHYRQLIGAHVPGRAHRTVRVAIAGVAYFSVWMAIGVLVWTAGDVLAAAALRLPALAYALPFASGATVFAAGALQLTGWKRHRLDGCRNEPAGTPAPHADAADAWRHGMRIALHCAACCGNLMTAALAAGAMDLRVMAVATAAIAAERLLPHGHRVARIVGVAMLVCGSAMLASGAGAT</sequence>
<feature type="transmembrane region" description="Helical" evidence="1">
    <location>
        <begin position="125"/>
        <end position="147"/>
    </location>
</feature>
<accession>A0A2S9MXZ5</accession>
<keyword evidence="1" id="KW-0812">Transmembrane</keyword>
<feature type="transmembrane region" description="Helical" evidence="1">
    <location>
        <begin position="260"/>
        <end position="282"/>
    </location>
</feature>
<dbReference type="Pfam" id="PF09948">
    <property type="entry name" value="PpoB2"/>
    <property type="match status" value="1"/>
</dbReference>
<gene>
    <name evidence="2" type="ORF">C6Q15_05485</name>
</gene>
<reference evidence="2 3" key="1">
    <citation type="submission" date="2018-03" db="EMBL/GenBank/DDBJ databases">
        <authorList>
            <person name="Keele B.F."/>
        </authorList>
    </citation>
    <scope>NUCLEOTIDE SEQUENCE [LARGE SCALE GENOMIC DNA]</scope>
    <source>
        <strain evidence="2 3">AU19729</strain>
    </source>
</reference>
<dbReference type="EMBL" id="PVGH01000028">
    <property type="protein sequence ID" value="PRF64523.1"/>
    <property type="molecule type" value="Genomic_DNA"/>
</dbReference>
<feature type="transmembrane region" description="Helical" evidence="1">
    <location>
        <begin position="82"/>
        <end position="105"/>
    </location>
</feature>
<evidence type="ECO:0000313" key="3">
    <source>
        <dbReference type="Proteomes" id="UP000238982"/>
    </source>
</evidence>
<dbReference type="RefSeq" id="WP_105795482.1">
    <property type="nucleotide sequence ID" value="NZ_JAHPLO010000021.1"/>
</dbReference>
<keyword evidence="1" id="KW-0472">Membrane</keyword>
<evidence type="ECO:0008006" key="4">
    <source>
        <dbReference type="Google" id="ProtNLM"/>
    </source>
</evidence>
<feature type="transmembrane region" description="Helical" evidence="1">
    <location>
        <begin position="159"/>
        <end position="178"/>
    </location>
</feature>
<evidence type="ECO:0000256" key="1">
    <source>
        <dbReference type="SAM" id="Phobius"/>
    </source>
</evidence>
<name>A0A2S9MXZ5_9BURK</name>